<dbReference type="PANTHER" id="PTHR34512">
    <property type="entry name" value="CELL SURFACE PROTEIN"/>
    <property type="match status" value="1"/>
</dbReference>
<comment type="caution">
    <text evidence="3">The sequence shown here is derived from an EMBL/GenBank/DDBJ whole genome shotgun (WGS) entry which is preliminary data.</text>
</comment>
<dbReference type="InterPro" id="IPR015943">
    <property type="entry name" value="WD40/YVTN_repeat-like_dom_sf"/>
</dbReference>
<proteinExistence type="predicted"/>
<evidence type="ECO:0000256" key="1">
    <source>
        <dbReference type="SAM" id="MobiDB-lite"/>
    </source>
</evidence>
<feature type="region of interest" description="Disordered" evidence="1">
    <location>
        <begin position="55"/>
        <end position="79"/>
    </location>
</feature>
<organism evidence="3 4">
    <name type="scientific">Anaerobaca lacustris</name>
    <dbReference type="NCBI Taxonomy" id="3044600"/>
    <lineage>
        <taxon>Bacteria</taxon>
        <taxon>Pseudomonadati</taxon>
        <taxon>Planctomycetota</taxon>
        <taxon>Phycisphaerae</taxon>
        <taxon>Sedimentisphaerales</taxon>
        <taxon>Anaerobacaceae</taxon>
        <taxon>Anaerobaca</taxon>
    </lineage>
</organism>
<dbReference type="AlphaFoldDB" id="A0AAW6TW95"/>
<sequence>MKRRRLLIVGLVGTILLIAIGLFAAWQLWRIVHGPPQLPGPVEAIPQAMASPPPIQEGPADWPRWRGPTGDGRSPLTGTRKDWTGGLTRLWEVSFLCQGTRTAAWSAPVVQGNRLVVPGRDSRNDLVFCLDSDSGELIWSGSYPARTGASHGPGPRATPAIDGDRVYTFGRGGDLVCWRLLDGVLRWRRNVHDVGGREPRWGHSASPVVYEDKVFVQAGGRALVIAYDKLAGDIAWTAMEGSAGYAALALMEMDGAVGLLVFHGTGLACLDPADGAVRWEVPWETNYDVNATTPVFGDGIIFITSGYGVGGQALQADGNRAEPLWRNRAIASHHSDPILIDGFLYGYSGQSNQNAGHFKCVELRTGREQWSTREIGWGTATYVDGHLLCMDIEGNLFLVEPDPDAFRLVAQFTGALGEVTQAAWTIPVVANGKVYLRYMQRLICYDLMPQ</sequence>
<protein>
    <submittedName>
        <fullName evidence="3">PQQ-like beta-propeller repeat protein</fullName>
    </submittedName>
</protein>
<dbReference type="RefSeq" id="WP_349245356.1">
    <property type="nucleotide sequence ID" value="NZ_JASCXX010000015.1"/>
</dbReference>
<evidence type="ECO:0000313" key="3">
    <source>
        <dbReference type="EMBL" id="MDI6449948.1"/>
    </source>
</evidence>
<dbReference type="Proteomes" id="UP001431776">
    <property type="component" value="Unassembled WGS sequence"/>
</dbReference>
<dbReference type="InterPro" id="IPR011047">
    <property type="entry name" value="Quinoprotein_ADH-like_sf"/>
</dbReference>
<keyword evidence="4" id="KW-1185">Reference proteome</keyword>
<evidence type="ECO:0000313" key="4">
    <source>
        <dbReference type="Proteomes" id="UP001431776"/>
    </source>
</evidence>
<dbReference type="Gene3D" id="2.130.10.10">
    <property type="entry name" value="YVTN repeat-like/Quinoprotein amine dehydrogenase"/>
    <property type="match status" value="2"/>
</dbReference>
<dbReference type="Pfam" id="PF13360">
    <property type="entry name" value="PQQ_2"/>
    <property type="match status" value="1"/>
</dbReference>
<gene>
    <name evidence="3" type="ORF">QJ522_12895</name>
</gene>
<accession>A0AAW6TW95</accession>
<dbReference type="InterPro" id="IPR002372">
    <property type="entry name" value="PQQ_rpt_dom"/>
</dbReference>
<dbReference type="PANTHER" id="PTHR34512:SF30">
    <property type="entry name" value="OUTER MEMBRANE PROTEIN ASSEMBLY FACTOR BAMB"/>
    <property type="match status" value="1"/>
</dbReference>
<evidence type="ECO:0000259" key="2">
    <source>
        <dbReference type="Pfam" id="PF13360"/>
    </source>
</evidence>
<name>A0AAW6TW95_9BACT</name>
<reference evidence="3" key="1">
    <citation type="submission" date="2023-05" db="EMBL/GenBank/DDBJ databases">
        <title>Anaerotaeda fermentans gen. nov., sp. nov., a novel anaerobic planctomycete of the new family within the order Sedimentisphaerales isolated from Taman Peninsula, Russia.</title>
        <authorList>
            <person name="Khomyakova M.A."/>
            <person name="Merkel A.Y."/>
            <person name="Slobodkin A.I."/>
        </authorList>
    </citation>
    <scope>NUCLEOTIDE SEQUENCE</scope>
    <source>
        <strain evidence="3">M17dextr</strain>
    </source>
</reference>
<dbReference type="SUPFAM" id="SSF50998">
    <property type="entry name" value="Quinoprotein alcohol dehydrogenase-like"/>
    <property type="match status" value="1"/>
</dbReference>
<dbReference type="EMBL" id="JASCXX010000015">
    <property type="protein sequence ID" value="MDI6449948.1"/>
    <property type="molecule type" value="Genomic_DNA"/>
</dbReference>
<feature type="domain" description="Pyrrolo-quinoline quinone repeat" evidence="2">
    <location>
        <begin position="153"/>
        <end position="372"/>
    </location>
</feature>